<dbReference type="RefSeq" id="WP_263127727.1">
    <property type="nucleotide sequence ID" value="NZ_CP106856.1"/>
</dbReference>
<dbReference type="PANTHER" id="PTHR30146">
    <property type="entry name" value="LACI-RELATED TRANSCRIPTIONAL REPRESSOR"/>
    <property type="match status" value="1"/>
</dbReference>
<dbReference type="InterPro" id="IPR028082">
    <property type="entry name" value="Peripla_BP_I"/>
</dbReference>
<dbReference type="Gene3D" id="3.40.50.2300">
    <property type="match status" value="2"/>
</dbReference>
<keyword evidence="1" id="KW-0805">Transcription regulation</keyword>
<dbReference type="SMART" id="SM00354">
    <property type="entry name" value="HTH_LACI"/>
    <property type="match status" value="1"/>
</dbReference>
<dbReference type="Pfam" id="PF13377">
    <property type="entry name" value="Peripla_BP_3"/>
    <property type="match status" value="1"/>
</dbReference>
<evidence type="ECO:0000313" key="5">
    <source>
        <dbReference type="EMBL" id="UYB35835.1"/>
    </source>
</evidence>
<dbReference type="CDD" id="cd06293">
    <property type="entry name" value="PBP1_LacI-like"/>
    <property type="match status" value="1"/>
</dbReference>
<accession>A0ABY6FRU9</accession>
<dbReference type="PANTHER" id="PTHR30146:SF109">
    <property type="entry name" value="HTH-TYPE TRANSCRIPTIONAL REGULATOR GALS"/>
    <property type="match status" value="1"/>
</dbReference>
<keyword evidence="2" id="KW-0238">DNA-binding</keyword>
<evidence type="ECO:0000256" key="2">
    <source>
        <dbReference type="ARBA" id="ARBA00023125"/>
    </source>
</evidence>
<dbReference type="Proteomes" id="UP001063368">
    <property type="component" value="Chromosome"/>
</dbReference>
<sequence>MDRFPVSIKDVAREARVSIGTVSNVINRPEVVSEDRRRRVLKVIEDLGYVRNDVARQLKAGRSRTIGLVVQDTGNPFYNEIARGAEAAADTLGQAVIVGNSGLSHAREEVYLDLFEEQRVRGVLITPQSSQDRSRIDRLRSRGTPVVLVDEQAPASQYCSLAVDDVEGGRMAVAHLLDGGARSITFVGGPAALHQVADRQTGARTAVDAVPGASLDVVETTALTVLEGRRVGEELLRRPETSRPDAVFAANDLLAIGLLQAFVFDHRLRVPQDVALVGYDDIDFAPSAIVPLSSIRQPARLIGRTAVELLEDELAEDHRHRHVTFQPELVVRESSGGSAGPEPK</sequence>
<dbReference type="InterPro" id="IPR000843">
    <property type="entry name" value="HTH_LacI"/>
</dbReference>
<dbReference type="PROSITE" id="PS00356">
    <property type="entry name" value="HTH_LACI_1"/>
    <property type="match status" value="1"/>
</dbReference>
<proteinExistence type="predicted"/>
<dbReference type="SUPFAM" id="SSF53822">
    <property type="entry name" value="Periplasmic binding protein-like I"/>
    <property type="match status" value="1"/>
</dbReference>
<organism evidence="5 6">
    <name type="scientific">Arthrobacter koreensis</name>
    <dbReference type="NCBI Taxonomy" id="199136"/>
    <lineage>
        <taxon>Bacteria</taxon>
        <taxon>Bacillati</taxon>
        <taxon>Actinomycetota</taxon>
        <taxon>Actinomycetes</taxon>
        <taxon>Micrococcales</taxon>
        <taxon>Micrococcaceae</taxon>
        <taxon>Arthrobacter</taxon>
    </lineage>
</organism>
<dbReference type="EMBL" id="CP106856">
    <property type="protein sequence ID" value="UYB35835.1"/>
    <property type="molecule type" value="Genomic_DNA"/>
</dbReference>
<dbReference type="SUPFAM" id="SSF47413">
    <property type="entry name" value="lambda repressor-like DNA-binding domains"/>
    <property type="match status" value="1"/>
</dbReference>
<evidence type="ECO:0000256" key="3">
    <source>
        <dbReference type="ARBA" id="ARBA00023163"/>
    </source>
</evidence>
<dbReference type="Pfam" id="PF00356">
    <property type="entry name" value="LacI"/>
    <property type="match status" value="1"/>
</dbReference>
<dbReference type="PROSITE" id="PS50932">
    <property type="entry name" value="HTH_LACI_2"/>
    <property type="match status" value="1"/>
</dbReference>
<evidence type="ECO:0000313" key="6">
    <source>
        <dbReference type="Proteomes" id="UP001063368"/>
    </source>
</evidence>
<reference evidence="5" key="1">
    <citation type="submission" date="2022-09" db="EMBL/GenBank/DDBJ databases">
        <authorList>
            <person name="Li D."/>
            <person name="Cheng J."/>
            <person name="Li Y."/>
        </authorList>
    </citation>
    <scope>NUCLEOTIDE SEQUENCE</scope>
    <source>
        <strain evidence="5">DL</strain>
    </source>
</reference>
<name>A0ABY6FRU9_9MICC</name>
<keyword evidence="6" id="KW-1185">Reference proteome</keyword>
<dbReference type="CDD" id="cd01392">
    <property type="entry name" value="HTH_LacI"/>
    <property type="match status" value="1"/>
</dbReference>
<gene>
    <name evidence="5" type="ORF">N9A08_14645</name>
</gene>
<dbReference type="Gene3D" id="1.10.260.40">
    <property type="entry name" value="lambda repressor-like DNA-binding domains"/>
    <property type="match status" value="1"/>
</dbReference>
<evidence type="ECO:0000256" key="1">
    <source>
        <dbReference type="ARBA" id="ARBA00023015"/>
    </source>
</evidence>
<dbReference type="InterPro" id="IPR010982">
    <property type="entry name" value="Lambda_DNA-bd_dom_sf"/>
</dbReference>
<keyword evidence="3" id="KW-0804">Transcription</keyword>
<evidence type="ECO:0000259" key="4">
    <source>
        <dbReference type="PROSITE" id="PS50932"/>
    </source>
</evidence>
<protein>
    <submittedName>
        <fullName evidence="5">Substrate-binding domain-containing protein</fullName>
    </submittedName>
</protein>
<dbReference type="InterPro" id="IPR046335">
    <property type="entry name" value="LacI/GalR-like_sensor"/>
</dbReference>
<feature type="domain" description="HTH lacI-type" evidence="4">
    <location>
        <begin position="6"/>
        <end position="60"/>
    </location>
</feature>